<reference evidence="2" key="1">
    <citation type="submission" date="2015-04" db="UniProtKB">
        <authorList>
            <consortium name="EnsemblPlants"/>
        </authorList>
    </citation>
    <scope>IDENTIFICATION</scope>
</reference>
<name>A0A0E0BFI6_9ORYZ</name>
<proteinExistence type="predicted"/>
<organism evidence="2">
    <name type="scientific">Oryza glumipatula</name>
    <dbReference type="NCBI Taxonomy" id="40148"/>
    <lineage>
        <taxon>Eukaryota</taxon>
        <taxon>Viridiplantae</taxon>
        <taxon>Streptophyta</taxon>
        <taxon>Embryophyta</taxon>
        <taxon>Tracheophyta</taxon>
        <taxon>Spermatophyta</taxon>
        <taxon>Magnoliopsida</taxon>
        <taxon>Liliopsida</taxon>
        <taxon>Poales</taxon>
        <taxon>Poaceae</taxon>
        <taxon>BOP clade</taxon>
        <taxon>Oryzoideae</taxon>
        <taxon>Oryzeae</taxon>
        <taxon>Oryzinae</taxon>
        <taxon>Oryza</taxon>
    </lineage>
</organism>
<evidence type="ECO:0000256" key="1">
    <source>
        <dbReference type="SAM" id="MobiDB-lite"/>
    </source>
</evidence>
<feature type="compositionally biased region" description="Low complexity" evidence="1">
    <location>
        <begin position="37"/>
        <end position="52"/>
    </location>
</feature>
<feature type="region of interest" description="Disordered" evidence="1">
    <location>
        <begin position="37"/>
        <end position="61"/>
    </location>
</feature>
<accession>A0A0E0BFI6</accession>
<dbReference type="HOGENOM" id="CLU_2926369_0_0_1"/>
<reference evidence="2" key="2">
    <citation type="submission" date="2018-05" db="EMBL/GenBank/DDBJ databases">
        <title>OgluRS3 (Oryza glumaepatula Reference Sequence Version 3).</title>
        <authorList>
            <person name="Zhang J."/>
            <person name="Kudrna D."/>
            <person name="Lee S."/>
            <person name="Talag J."/>
            <person name="Welchert J."/>
            <person name="Wing R.A."/>
        </authorList>
    </citation>
    <scope>NUCLEOTIDE SEQUENCE [LARGE SCALE GENOMIC DNA]</scope>
</reference>
<keyword evidence="3" id="KW-1185">Reference proteome</keyword>
<dbReference type="Proteomes" id="UP000026961">
    <property type="component" value="Chromosome 11"/>
</dbReference>
<protein>
    <submittedName>
        <fullName evidence="2">Uncharacterized protein</fullName>
    </submittedName>
</protein>
<evidence type="ECO:0000313" key="2">
    <source>
        <dbReference type="EnsemblPlants" id="OGLUM11G03280.1"/>
    </source>
</evidence>
<dbReference type="EnsemblPlants" id="OGLUM11G03280.1">
    <property type="protein sequence ID" value="OGLUM11G03280.1"/>
    <property type="gene ID" value="OGLUM11G03280"/>
</dbReference>
<sequence length="61" mass="6792">MHRMPRHQSMVIGEEIMRSMVNDMSIRSIRGMTEGVAFSPQSSSSRSAGAAARLHGRYLLD</sequence>
<evidence type="ECO:0000313" key="3">
    <source>
        <dbReference type="Proteomes" id="UP000026961"/>
    </source>
</evidence>
<dbReference type="AlphaFoldDB" id="A0A0E0BFI6"/>
<dbReference type="Gramene" id="OGLUM11G03280.1">
    <property type="protein sequence ID" value="OGLUM11G03280.1"/>
    <property type="gene ID" value="OGLUM11G03280"/>
</dbReference>